<gene>
    <name evidence="2" type="ORF">E9531_04945</name>
</gene>
<dbReference type="Pfam" id="PF16137">
    <property type="entry name" value="DUF4845"/>
    <property type="match status" value="1"/>
</dbReference>
<protein>
    <submittedName>
        <fullName evidence="2">DUF4845 domain-containing protein</fullName>
    </submittedName>
</protein>
<reference evidence="2 3" key="1">
    <citation type="journal article" date="2015" name="Antonie Van Leeuwenhoek">
        <title>Lampropedia puyangensis sp. nov., isolated from symptomatic bark of Populus ? euramericana canker and emended description of Lampropedia hyalina (Ehrenberg 1832) Lee et al. 2004.</title>
        <authorList>
            <person name="Li Y."/>
            <person name="Wang T."/>
            <person name="Piao C.G."/>
            <person name="Wang L.F."/>
            <person name="Tian G.Z."/>
            <person name="Zhu T.H."/>
            <person name="Guo M.W."/>
        </authorList>
    </citation>
    <scope>NUCLEOTIDE SEQUENCE [LARGE SCALE GENOMIC DNA]</scope>
    <source>
        <strain evidence="2 3">2-bin</strain>
    </source>
</reference>
<name>A0A4S8FC06_9BURK</name>
<dbReference type="Proteomes" id="UP000308917">
    <property type="component" value="Unassembled WGS sequence"/>
</dbReference>
<evidence type="ECO:0000313" key="2">
    <source>
        <dbReference type="EMBL" id="THU04074.1"/>
    </source>
</evidence>
<dbReference type="AlphaFoldDB" id="A0A4S8FC06"/>
<dbReference type="RefSeq" id="WP_136572640.1">
    <property type="nucleotide sequence ID" value="NZ_STFG01000003.1"/>
</dbReference>
<comment type="caution">
    <text evidence="2">The sequence shown here is derived from an EMBL/GenBank/DDBJ whole genome shotgun (WGS) entry which is preliminary data.</text>
</comment>
<dbReference type="InterPro" id="IPR032314">
    <property type="entry name" value="DUF4845"/>
</dbReference>
<evidence type="ECO:0000313" key="3">
    <source>
        <dbReference type="Proteomes" id="UP000308917"/>
    </source>
</evidence>
<keyword evidence="3" id="KW-1185">Reference proteome</keyword>
<dbReference type="OrthoDB" id="9133279at2"/>
<proteinExistence type="predicted"/>
<accession>A0A4S8FC06</accession>
<dbReference type="EMBL" id="STFG01000003">
    <property type="protein sequence ID" value="THU04074.1"/>
    <property type="molecule type" value="Genomic_DNA"/>
</dbReference>
<keyword evidence="1" id="KW-0812">Transmembrane</keyword>
<sequence length="129" mass="14192">MALSVSSRSRIASANSQRGISFIGVCFLAIVVVFAGYVVFKSVPVATEYFAIKRALKQASSGTTVEEVRQAFDRQANIDYLEQYDNPVKAQDLTIRKVNDVVVVDVDYVREVALFGPAFLTYKLSASSQ</sequence>
<keyword evidence="1" id="KW-0472">Membrane</keyword>
<evidence type="ECO:0000256" key="1">
    <source>
        <dbReference type="SAM" id="Phobius"/>
    </source>
</evidence>
<feature type="transmembrane region" description="Helical" evidence="1">
    <location>
        <begin position="20"/>
        <end position="40"/>
    </location>
</feature>
<keyword evidence="1" id="KW-1133">Transmembrane helix</keyword>
<organism evidence="2 3">
    <name type="scientific">Lampropedia puyangensis</name>
    <dbReference type="NCBI Taxonomy" id="1330072"/>
    <lineage>
        <taxon>Bacteria</taxon>
        <taxon>Pseudomonadati</taxon>
        <taxon>Pseudomonadota</taxon>
        <taxon>Betaproteobacteria</taxon>
        <taxon>Burkholderiales</taxon>
        <taxon>Comamonadaceae</taxon>
        <taxon>Lampropedia</taxon>
    </lineage>
</organism>